<dbReference type="SMART" id="SM00421">
    <property type="entry name" value="HTH_LUXR"/>
    <property type="match status" value="1"/>
</dbReference>
<dbReference type="GO" id="GO:0006355">
    <property type="term" value="P:regulation of DNA-templated transcription"/>
    <property type="evidence" value="ECO:0007669"/>
    <property type="project" value="InterPro"/>
</dbReference>
<evidence type="ECO:0000256" key="3">
    <source>
        <dbReference type="ARBA" id="ARBA00023163"/>
    </source>
</evidence>
<dbReference type="PANTHER" id="PTHR44688:SF16">
    <property type="entry name" value="DNA-BINDING TRANSCRIPTIONAL ACTIVATOR DEVR_DOSR"/>
    <property type="match status" value="1"/>
</dbReference>
<organism evidence="5 6">
    <name type="scientific">Streptomyces aurantiacus</name>
    <dbReference type="NCBI Taxonomy" id="47760"/>
    <lineage>
        <taxon>Bacteria</taxon>
        <taxon>Bacillati</taxon>
        <taxon>Actinomycetota</taxon>
        <taxon>Actinomycetes</taxon>
        <taxon>Kitasatosporales</taxon>
        <taxon>Streptomycetaceae</taxon>
        <taxon>Streptomyces</taxon>
        <taxon>Streptomyces aurantiacus group</taxon>
    </lineage>
</organism>
<reference evidence="5 6" key="1">
    <citation type="journal article" date="2014" name="Int. J. Syst. Evol. Microbiol.">
        <title>Complete genome sequence of Corynebacterium casei LMG S-19264T (=DSM 44701T), isolated from a smear-ripened cheese.</title>
        <authorList>
            <consortium name="US DOE Joint Genome Institute (JGI-PGF)"/>
            <person name="Walter F."/>
            <person name="Albersmeier A."/>
            <person name="Kalinowski J."/>
            <person name="Ruckert C."/>
        </authorList>
    </citation>
    <scope>NUCLEOTIDE SEQUENCE [LARGE SCALE GENOMIC DNA]</scope>
    <source>
        <strain evidence="5 6">JCM 4677</strain>
    </source>
</reference>
<dbReference type="Proteomes" id="UP000516444">
    <property type="component" value="Chromosome"/>
</dbReference>
<accession>A0A7G1P9D4</accession>
<dbReference type="PANTHER" id="PTHR44688">
    <property type="entry name" value="DNA-BINDING TRANSCRIPTIONAL ACTIVATOR DEVR_DOSR"/>
    <property type="match status" value="1"/>
</dbReference>
<dbReference type="Gene3D" id="3.40.50.2300">
    <property type="match status" value="1"/>
</dbReference>
<evidence type="ECO:0000259" key="4">
    <source>
        <dbReference type="PROSITE" id="PS50043"/>
    </source>
</evidence>
<gene>
    <name evidence="5" type="ORF">GCM10017557_53450</name>
</gene>
<evidence type="ECO:0000313" key="6">
    <source>
        <dbReference type="Proteomes" id="UP000516444"/>
    </source>
</evidence>
<dbReference type="InterPro" id="IPR000792">
    <property type="entry name" value="Tscrpt_reg_LuxR_C"/>
</dbReference>
<dbReference type="RefSeq" id="WP_079103268.1">
    <property type="nucleotide sequence ID" value="NZ_AP023440.1"/>
</dbReference>
<dbReference type="CDD" id="cd06170">
    <property type="entry name" value="LuxR_C_like"/>
    <property type="match status" value="1"/>
</dbReference>
<dbReference type="InterPro" id="IPR016032">
    <property type="entry name" value="Sig_transdc_resp-reg_C-effctor"/>
</dbReference>
<keyword evidence="6" id="KW-1185">Reference proteome</keyword>
<name>A0A7G1P9D4_9ACTN</name>
<evidence type="ECO:0000256" key="2">
    <source>
        <dbReference type="ARBA" id="ARBA00023125"/>
    </source>
</evidence>
<dbReference type="Pfam" id="PF00196">
    <property type="entry name" value="GerE"/>
    <property type="match status" value="1"/>
</dbReference>
<dbReference type="AlphaFoldDB" id="A0A7G1P9D4"/>
<dbReference type="EMBL" id="AP023440">
    <property type="protein sequence ID" value="BCL30486.1"/>
    <property type="molecule type" value="Genomic_DNA"/>
</dbReference>
<protein>
    <submittedName>
        <fullName evidence="5">Helix-turn-helix transcriptional regulator</fullName>
    </submittedName>
</protein>
<keyword evidence="3" id="KW-0804">Transcription</keyword>
<keyword evidence="1" id="KW-0805">Transcription regulation</keyword>
<dbReference type="SUPFAM" id="SSF46894">
    <property type="entry name" value="C-terminal effector domain of the bipartite response regulators"/>
    <property type="match status" value="1"/>
</dbReference>
<dbReference type="GO" id="GO:0003677">
    <property type="term" value="F:DNA binding"/>
    <property type="evidence" value="ECO:0007669"/>
    <property type="project" value="UniProtKB-KW"/>
</dbReference>
<dbReference type="PROSITE" id="PS50043">
    <property type="entry name" value="HTH_LUXR_2"/>
    <property type="match status" value="1"/>
</dbReference>
<keyword evidence="2" id="KW-0238">DNA-binding</keyword>
<evidence type="ECO:0000313" key="5">
    <source>
        <dbReference type="EMBL" id="BCL30486.1"/>
    </source>
</evidence>
<feature type="domain" description="HTH luxR-type" evidence="4">
    <location>
        <begin position="139"/>
        <end position="204"/>
    </location>
</feature>
<evidence type="ECO:0000256" key="1">
    <source>
        <dbReference type="ARBA" id="ARBA00023015"/>
    </source>
</evidence>
<proteinExistence type="predicted"/>
<dbReference type="KEGG" id="sgm:GCM10017557_53450"/>
<dbReference type="PRINTS" id="PR00038">
    <property type="entry name" value="HTHLUXR"/>
</dbReference>
<sequence>MSHGGDRKLDLKVVSVAVYADDRVSQEGAVSWLRGRDDVRITEESDAASVVVLLTEAVDQRAIQYLHKFVKVGDQRAVLIPNHLGPGNLLDAVRSGMKILLPRDAVTGDRLVEAVLTASRGRTEMPLESLVTLLAQVSVESERVEITPRDINVLSLMAEGKDTEEIAAQLNYSPRTIKLIIQNFTTRFNLSNRTHAVAYAIRHGYIQ</sequence>